<dbReference type="PANTHER" id="PTHR43586">
    <property type="entry name" value="CYSTEINE DESULFURASE"/>
    <property type="match status" value="1"/>
</dbReference>
<dbReference type="InterPro" id="IPR015422">
    <property type="entry name" value="PyrdxlP-dep_Trfase_small"/>
</dbReference>
<proteinExistence type="predicted"/>
<accession>A0AAE3FYL8</accession>
<dbReference type="RefSeq" id="WP_250584306.1">
    <property type="nucleotide sequence ID" value="NZ_JAKRVX010000003.1"/>
</dbReference>
<feature type="domain" description="Aminotransferase class V" evidence="2">
    <location>
        <begin position="19"/>
        <end position="364"/>
    </location>
</feature>
<dbReference type="AlphaFoldDB" id="A0AAE3FYL8"/>
<sequence length="372" mass="40247">MNPLDLRTQIPITSECAFFNTGASGPSPTPVLDAATGFITHHKTIAPYTDGMYPHADSAYESSRETIATHLGTAPENIALTESTTDSIGMVAGAIDWQPGDVIVRTDTEHPAGVLPWERAARVHGATVEVLETDAGVIDREQFTDAVADARVVCFSSLVWSYGNRVPVRELVEIAHDHDTFVIVDAVQSAGQMAVDLSEWGADVVAGSGHKWLLGPWGSGYLYVDPDSIDQLHPQQVCYRGVVDPNTPAYELKPNALRFERSTASPAPHVGMAAGIELIESIGLNTVESRIESLTDRLKSQLPEERLYGPQSYHSGLVSVDVDNPDATVETLKQQGFILRSIPDIDAIRVSVHVFNTEDEVDRVAAAISELL</sequence>
<organism evidence="3 4">
    <name type="scientific">Natronocalculus amylovorans</name>
    <dbReference type="NCBI Taxonomy" id="2917812"/>
    <lineage>
        <taxon>Archaea</taxon>
        <taxon>Methanobacteriati</taxon>
        <taxon>Methanobacteriota</taxon>
        <taxon>Stenosarchaea group</taxon>
        <taxon>Halobacteria</taxon>
        <taxon>Halobacteriales</taxon>
        <taxon>Haloferacaceae</taxon>
        <taxon>Natronocalculus</taxon>
    </lineage>
</organism>
<dbReference type="Gene3D" id="3.90.1150.10">
    <property type="entry name" value="Aspartate Aminotransferase, domain 1"/>
    <property type="match status" value="1"/>
</dbReference>
<reference evidence="3" key="1">
    <citation type="journal article" date="2022" name="Syst. Appl. Microbiol.">
        <title>Natronocalculus amylovorans gen. nov., sp. nov., and Natranaeroarchaeum aerophilus sp. nov., dominant culturable amylolytic natronoarchaea from hypersaline soda lakes in southwestern Siberia.</title>
        <authorList>
            <person name="Sorokin D.Y."/>
            <person name="Elcheninov A.G."/>
            <person name="Khizhniak T.V."/>
            <person name="Koenen M."/>
            <person name="Bale N.J."/>
            <person name="Damste J.S.S."/>
            <person name="Kublanov I.V."/>
        </authorList>
    </citation>
    <scope>NUCLEOTIDE SEQUENCE</scope>
    <source>
        <strain evidence="3">AArc-St2</strain>
    </source>
</reference>
<dbReference type="Proteomes" id="UP001203207">
    <property type="component" value="Unassembled WGS sequence"/>
</dbReference>
<evidence type="ECO:0000313" key="4">
    <source>
        <dbReference type="Proteomes" id="UP001203207"/>
    </source>
</evidence>
<gene>
    <name evidence="3" type="ORF">AArcSt2_10025</name>
</gene>
<name>A0AAE3FYL8_9EURY</name>
<dbReference type="InterPro" id="IPR015424">
    <property type="entry name" value="PyrdxlP-dep_Trfase"/>
</dbReference>
<dbReference type="Gene3D" id="3.40.640.10">
    <property type="entry name" value="Type I PLP-dependent aspartate aminotransferase-like (Major domain)"/>
    <property type="match status" value="1"/>
</dbReference>
<keyword evidence="3" id="KW-0808">Transferase</keyword>
<dbReference type="GO" id="GO:0008483">
    <property type="term" value="F:transaminase activity"/>
    <property type="evidence" value="ECO:0007669"/>
    <property type="project" value="UniProtKB-KW"/>
</dbReference>
<reference evidence="3" key="2">
    <citation type="submission" date="2022-02" db="EMBL/GenBank/DDBJ databases">
        <authorList>
            <person name="Elcheninov A.G."/>
            <person name="Sorokin D.Y."/>
            <person name="Kublanov I.V."/>
        </authorList>
    </citation>
    <scope>NUCLEOTIDE SEQUENCE</scope>
    <source>
        <strain evidence="3">AArc-St2</strain>
    </source>
</reference>
<keyword evidence="4" id="KW-1185">Reference proteome</keyword>
<keyword evidence="1" id="KW-0663">Pyridoxal phosphate</keyword>
<comment type="caution">
    <text evidence="3">The sequence shown here is derived from an EMBL/GenBank/DDBJ whole genome shotgun (WGS) entry which is preliminary data.</text>
</comment>
<dbReference type="EMBL" id="JAKRVX010000003">
    <property type="protein sequence ID" value="MCL9817280.1"/>
    <property type="molecule type" value="Genomic_DNA"/>
</dbReference>
<evidence type="ECO:0000256" key="1">
    <source>
        <dbReference type="ARBA" id="ARBA00022898"/>
    </source>
</evidence>
<evidence type="ECO:0000259" key="2">
    <source>
        <dbReference type="Pfam" id="PF00266"/>
    </source>
</evidence>
<dbReference type="InterPro" id="IPR000192">
    <property type="entry name" value="Aminotrans_V_dom"/>
</dbReference>
<protein>
    <submittedName>
        <fullName evidence="3">Aminotransferase class V-fold PLP-dependent enzyme</fullName>
    </submittedName>
</protein>
<evidence type="ECO:0000313" key="3">
    <source>
        <dbReference type="EMBL" id="MCL9817280.1"/>
    </source>
</evidence>
<keyword evidence="3" id="KW-0032">Aminotransferase</keyword>
<dbReference type="Pfam" id="PF00266">
    <property type="entry name" value="Aminotran_5"/>
    <property type="match status" value="1"/>
</dbReference>
<dbReference type="PANTHER" id="PTHR43586:SF8">
    <property type="entry name" value="CYSTEINE DESULFURASE 1, CHLOROPLASTIC"/>
    <property type="match status" value="1"/>
</dbReference>
<dbReference type="InterPro" id="IPR015421">
    <property type="entry name" value="PyrdxlP-dep_Trfase_major"/>
</dbReference>
<dbReference type="SUPFAM" id="SSF53383">
    <property type="entry name" value="PLP-dependent transferases"/>
    <property type="match status" value="1"/>
</dbReference>